<dbReference type="InterPro" id="IPR012994">
    <property type="entry name" value="YbgT_YccB"/>
</dbReference>
<proteinExistence type="predicted"/>
<dbReference type="AlphaFoldDB" id="A0AAW8CDB5"/>
<evidence type="ECO:0000313" key="2">
    <source>
        <dbReference type="Proteomes" id="UP001230466"/>
    </source>
</evidence>
<dbReference type="RefSeq" id="WP_211597072.1">
    <property type="nucleotide sequence ID" value="NZ_JAGRQI010000002.1"/>
</dbReference>
<protein>
    <submittedName>
        <fullName evidence="1">Cytochrome bd oxidase small subunit, CydX/CbdX family</fullName>
    </submittedName>
</protein>
<comment type="caution">
    <text evidence="1">The sequence shown here is derived from an EMBL/GenBank/DDBJ whole genome shotgun (WGS) entry which is preliminary data.</text>
</comment>
<dbReference type="Pfam" id="PF08173">
    <property type="entry name" value="YbgT_YccB"/>
    <property type="match status" value="1"/>
</dbReference>
<dbReference type="Proteomes" id="UP001230466">
    <property type="component" value="Unassembled WGS sequence"/>
</dbReference>
<name>A0AAW8CDB5_9PAST</name>
<dbReference type="EMBL" id="JASAYJ010000002">
    <property type="protein sequence ID" value="MDP8186435.1"/>
    <property type="molecule type" value="Genomic_DNA"/>
</dbReference>
<reference evidence="1" key="1">
    <citation type="journal article" date="2023" name="Front. Microbiol.">
        <title>Phylogeography and host specificity of Pasteurellaceae pathogenic to sea-farmed fish in the north-east Atlantic.</title>
        <authorList>
            <person name="Gulla S."/>
            <person name="Colquhoun D.J."/>
            <person name="Olsen A.B."/>
            <person name="Spilsberg B."/>
            <person name="Lagesen K."/>
            <person name="Aakesson C.P."/>
            <person name="Strom S."/>
            <person name="Manji F."/>
            <person name="Birkbeck T.H."/>
            <person name="Nilsen H.K."/>
        </authorList>
    </citation>
    <scope>NUCLEOTIDE SEQUENCE</scope>
    <source>
        <strain evidence="1">VIB1234</strain>
    </source>
</reference>
<organism evidence="1 2">
    <name type="scientific">Pasteurella atlantica</name>
    <dbReference type="NCBI Taxonomy" id="2827233"/>
    <lineage>
        <taxon>Bacteria</taxon>
        <taxon>Pseudomonadati</taxon>
        <taxon>Pseudomonadota</taxon>
        <taxon>Gammaproteobacteria</taxon>
        <taxon>Pasteurellales</taxon>
        <taxon>Pasteurellaceae</taxon>
        <taxon>Pasteurella</taxon>
    </lineage>
</organism>
<sequence length="32" mass="3543">MFYITWVLGVSLAVLFSVSMTVKADRAGHLDD</sequence>
<evidence type="ECO:0000313" key="1">
    <source>
        <dbReference type="EMBL" id="MDP8186435.1"/>
    </source>
</evidence>
<accession>A0AAW8CDB5</accession>
<gene>
    <name evidence="1" type="ORF">QJU78_01370</name>
</gene>